<evidence type="ECO:0000313" key="5">
    <source>
        <dbReference type="EMBL" id="GAA5061543.1"/>
    </source>
</evidence>
<proteinExistence type="inferred from homology"/>
<dbReference type="InterPro" id="IPR050251">
    <property type="entry name" value="HpcH-HpaI_aldolase"/>
</dbReference>
<dbReference type="Gene3D" id="3.20.20.60">
    <property type="entry name" value="Phosphoenolpyruvate-binding domains"/>
    <property type="match status" value="1"/>
</dbReference>
<organism evidence="5 6">
    <name type="scientific">Haladaptatus pallidirubidus</name>
    <dbReference type="NCBI Taxonomy" id="1008152"/>
    <lineage>
        <taxon>Archaea</taxon>
        <taxon>Methanobacteriati</taxon>
        <taxon>Methanobacteriota</taxon>
        <taxon>Stenosarchaea group</taxon>
        <taxon>Halobacteria</taxon>
        <taxon>Halobacteriales</taxon>
        <taxon>Haladaptataceae</taxon>
        <taxon>Haladaptatus</taxon>
    </lineage>
</organism>
<feature type="domain" description="HpcH/HpaI aldolase/citrate lyase" evidence="4">
    <location>
        <begin position="17"/>
        <end position="243"/>
    </location>
</feature>
<dbReference type="Pfam" id="PF03328">
    <property type="entry name" value="HpcH_HpaI"/>
    <property type="match status" value="1"/>
</dbReference>
<name>A0AAV3UNR3_9EURY</name>
<dbReference type="GeneID" id="68615795"/>
<keyword evidence="2" id="KW-0479">Metal-binding</keyword>
<keyword evidence="3" id="KW-0456">Lyase</keyword>
<evidence type="ECO:0000313" key="6">
    <source>
        <dbReference type="Proteomes" id="UP001501729"/>
    </source>
</evidence>
<evidence type="ECO:0000259" key="4">
    <source>
        <dbReference type="Pfam" id="PF03328"/>
    </source>
</evidence>
<dbReference type="Proteomes" id="UP001501729">
    <property type="component" value="Unassembled WGS sequence"/>
</dbReference>
<keyword evidence="6" id="KW-1185">Reference proteome</keyword>
<sequence>MNCALKSKFEDRTYPMGTWLSIGHPRVAEVSAANETDFILIDTEHTTIGLETVENMSRAIESTSSPTETVVRVPWNDPVRIKRVLDIGVDGIMVPMIDTVTEARDLVTAMRYPPDGIRGIASGRAADEGDSFEDYVKSANGSHVTIVQIESEQAVENAPSIAAVDGVDALFVGPADLSAAIGRFGQWDSKKFNKVLERVVDAAHEADIPIGTLTVNVDQVELRIQQGFDFLIVGKDTSSLTNAISAARAEYDNVISENTTQSQAADSFEN</sequence>
<evidence type="ECO:0000256" key="2">
    <source>
        <dbReference type="ARBA" id="ARBA00022723"/>
    </source>
</evidence>
<evidence type="ECO:0000256" key="1">
    <source>
        <dbReference type="ARBA" id="ARBA00005568"/>
    </source>
</evidence>
<reference evidence="5 6" key="1">
    <citation type="journal article" date="2019" name="Int. J. Syst. Evol. Microbiol.">
        <title>The Global Catalogue of Microorganisms (GCM) 10K type strain sequencing project: providing services to taxonomists for standard genome sequencing and annotation.</title>
        <authorList>
            <consortium name="The Broad Institute Genomics Platform"/>
            <consortium name="The Broad Institute Genome Sequencing Center for Infectious Disease"/>
            <person name="Wu L."/>
            <person name="Ma J."/>
        </authorList>
    </citation>
    <scope>NUCLEOTIDE SEQUENCE [LARGE SCALE GENOMIC DNA]</scope>
    <source>
        <strain evidence="5 6">JCM 17504</strain>
    </source>
</reference>
<comment type="similarity">
    <text evidence="1">Belongs to the HpcH/HpaI aldolase family.</text>
</comment>
<dbReference type="PANTHER" id="PTHR30502:SF0">
    <property type="entry name" value="PHOSPHOENOLPYRUVATE CARBOXYLASE FAMILY PROTEIN"/>
    <property type="match status" value="1"/>
</dbReference>
<dbReference type="InterPro" id="IPR040442">
    <property type="entry name" value="Pyrv_kinase-like_dom_sf"/>
</dbReference>
<accession>A0AAV3UNR3</accession>
<evidence type="ECO:0000256" key="3">
    <source>
        <dbReference type="ARBA" id="ARBA00023239"/>
    </source>
</evidence>
<comment type="caution">
    <text evidence="5">The sequence shown here is derived from an EMBL/GenBank/DDBJ whole genome shotgun (WGS) entry which is preliminary data.</text>
</comment>
<dbReference type="PANTHER" id="PTHR30502">
    <property type="entry name" value="2-KETO-3-DEOXY-L-RHAMNONATE ALDOLASE"/>
    <property type="match status" value="1"/>
</dbReference>
<dbReference type="RefSeq" id="WP_227777106.1">
    <property type="nucleotide sequence ID" value="NZ_BAABKX010000019.1"/>
</dbReference>
<dbReference type="InterPro" id="IPR015813">
    <property type="entry name" value="Pyrv/PenolPyrv_kinase-like_dom"/>
</dbReference>
<dbReference type="GO" id="GO:0005737">
    <property type="term" value="C:cytoplasm"/>
    <property type="evidence" value="ECO:0007669"/>
    <property type="project" value="TreeGrafter"/>
</dbReference>
<dbReference type="GO" id="GO:0016832">
    <property type="term" value="F:aldehyde-lyase activity"/>
    <property type="evidence" value="ECO:0007669"/>
    <property type="project" value="TreeGrafter"/>
</dbReference>
<dbReference type="SUPFAM" id="SSF51621">
    <property type="entry name" value="Phosphoenolpyruvate/pyruvate domain"/>
    <property type="match status" value="1"/>
</dbReference>
<protein>
    <submittedName>
        <fullName evidence="5">4-hydroxy-2-oxoheptanedioate aldolase</fullName>
    </submittedName>
</protein>
<dbReference type="GO" id="GO:0046872">
    <property type="term" value="F:metal ion binding"/>
    <property type="evidence" value="ECO:0007669"/>
    <property type="project" value="UniProtKB-KW"/>
</dbReference>
<dbReference type="InterPro" id="IPR005000">
    <property type="entry name" value="Aldolase/citrate-lyase_domain"/>
</dbReference>
<gene>
    <name evidence="5" type="primary">hpaI</name>
    <name evidence="5" type="ORF">GCM10025751_47960</name>
</gene>
<dbReference type="AlphaFoldDB" id="A0AAV3UNR3"/>
<dbReference type="EMBL" id="BAABKX010000019">
    <property type="protein sequence ID" value="GAA5061543.1"/>
    <property type="molecule type" value="Genomic_DNA"/>
</dbReference>